<comment type="subcellular location">
    <subcellularLocation>
        <location evidence="1">Membrane</location>
        <topology evidence="1">Multi-pass membrane protein</topology>
    </subcellularLocation>
</comment>
<feature type="transmembrane region" description="Helical" evidence="6">
    <location>
        <begin position="127"/>
        <end position="148"/>
    </location>
</feature>
<dbReference type="Proteomes" id="UP000243217">
    <property type="component" value="Unassembled WGS sequence"/>
</dbReference>
<reference evidence="8 9" key="1">
    <citation type="journal article" date="2014" name="Genome Biol. Evol.">
        <title>The secreted proteins of Achlya hypogyna and Thraustotheca clavata identify the ancestral oomycete secretome and reveal gene acquisitions by horizontal gene transfer.</title>
        <authorList>
            <person name="Misner I."/>
            <person name="Blouin N."/>
            <person name="Leonard G."/>
            <person name="Richards T.A."/>
            <person name="Lane C.E."/>
        </authorList>
    </citation>
    <scope>NUCLEOTIDE SEQUENCE [LARGE SCALE GENOMIC DNA]</scope>
    <source>
        <strain evidence="8 9">ATCC 34112</strain>
    </source>
</reference>
<evidence type="ECO:0000256" key="4">
    <source>
        <dbReference type="ARBA" id="ARBA00022989"/>
    </source>
</evidence>
<dbReference type="PANTHER" id="PTHR23511:SF5">
    <property type="entry name" value="MAJOR FACILITATOR-TYPE TRANSPORTER HXNZ-RELATED"/>
    <property type="match status" value="1"/>
</dbReference>
<dbReference type="PANTHER" id="PTHR23511">
    <property type="entry name" value="SYNAPTIC VESICLE GLYCOPROTEIN 2"/>
    <property type="match status" value="1"/>
</dbReference>
<evidence type="ECO:0000256" key="2">
    <source>
        <dbReference type="ARBA" id="ARBA00022448"/>
    </source>
</evidence>
<keyword evidence="3 6" id="KW-0812">Transmembrane</keyword>
<dbReference type="CDD" id="cd17316">
    <property type="entry name" value="MFS_SV2_like"/>
    <property type="match status" value="1"/>
</dbReference>
<evidence type="ECO:0000313" key="9">
    <source>
        <dbReference type="Proteomes" id="UP000243217"/>
    </source>
</evidence>
<evidence type="ECO:0000256" key="5">
    <source>
        <dbReference type="ARBA" id="ARBA00023136"/>
    </source>
</evidence>
<keyword evidence="4 6" id="KW-1133">Transmembrane helix</keyword>
<keyword evidence="2" id="KW-0813">Transport</keyword>
<dbReference type="OrthoDB" id="4139357at2759"/>
<dbReference type="EMBL" id="JNBS01000236">
    <property type="protein sequence ID" value="OQS07488.1"/>
    <property type="molecule type" value="Genomic_DNA"/>
</dbReference>
<comment type="caution">
    <text evidence="8">The sequence shown here is derived from an EMBL/GenBank/DDBJ whole genome shotgun (WGS) entry which is preliminary data.</text>
</comment>
<dbReference type="GO" id="GO:0022857">
    <property type="term" value="F:transmembrane transporter activity"/>
    <property type="evidence" value="ECO:0007669"/>
    <property type="project" value="InterPro"/>
</dbReference>
<feature type="transmembrane region" description="Helical" evidence="6">
    <location>
        <begin position="323"/>
        <end position="341"/>
    </location>
</feature>
<feature type="transmembrane region" description="Helical" evidence="6">
    <location>
        <begin position="160"/>
        <end position="180"/>
    </location>
</feature>
<feature type="transmembrane region" description="Helical" evidence="6">
    <location>
        <begin position="350"/>
        <end position="368"/>
    </location>
</feature>
<name>A0A1W0ABA7_9STRA</name>
<dbReference type="AlphaFoldDB" id="A0A1W0ABA7"/>
<evidence type="ECO:0000256" key="1">
    <source>
        <dbReference type="ARBA" id="ARBA00004141"/>
    </source>
</evidence>
<feature type="transmembrane region" description="Helical" evidence="6">
    <location>
        <begin position="72"/>
        <end position="90"/>
    </location>
</feature>
<keyword evidence="5 6" id="KW-0472">Membrane</keyword>
<feature type="transmembrane region" description="Helical" evidence="6">
    <location>
        <begin position="439"/>
        <end position="460"/>
    </location>
</feature>
<dbReference type="GO" id="GO:0016020">
    <property type="term" value="C:membrane"/>
    <property type="evidence" value="ECO:0007669"/>
    <property type="project" value="UniProtKB-SubCell"/>
</dbReference>
<evidence type="ECO:0000256" key="3">
    <source>
        <dbReference type="ARBA" id="ARBA00022692"/>
    </source>
</evidence>
<evidence type="ECO:0000313" key="8">
    <source>
        <dbReference type="EMBL" id="OQS07488.1"/>
    </source>
</evidence>
<organism evidence="8 9">
    <name type="scientific">Thraustotheca clavata</name>
    <dbReference type="NCBI Taxonomy" id="74557"/>
    <lineage>
        <taxon>Eukaryota</taxon>
        <taxon>Sar</taxon>
        <taxon>Stramenopiles</taxon>
        <taxon>Oomycota</taxon>
        <taxon>Saprolegniomycetes</taxon>
        <taxon>Saprolegniales</taxon>
        <taxon>Achlyaceae</taxon>
        <taxon>Thraustotheca</taxon>
    </lineage>
</organism>
<feature type="domain" description="Major facilitator superfamily (MFS) profile" evidence="7">
    <location>
        <begin position="29"/>
        <end position="463"/>
    </location>
</feature>
<dbReference type="PROSITE" id="PS00217">
    <property type="entry name" value="SUGAR_TRANSPORT_2"/>
    <property type="match status" value="1"/>
</dbReference>
<keyword evidence="9" id="KW-1185">Reference proteome</keyword>
<evidence type="ECO:0000256" key="6">
    <source>
        <dbReference type="SAM" id="Phobius"/>
    </source>
</evidence>
<dbReference type="Pfam" id="PF00083">
    <property type="entry name" value="Sugar_tr"/>
    <property type="match status" value="1"/>
</dbReference>
<dbReference type="PROSITE" id="PS50850">
    <property type="entry name" value="MFS"/>
    <property type="match status" value="1"/>
</dbReference>
<feature type="transmembrane region" description="Helical" evidence="6">
    <location>
        <begin position="102"/>
        <end position="121"/>
    </location>
</feature>
<dbReference type="SUPFAM" id="SSF103473">
    <property type="entry name" value="MFS general substrate transporter"/>
    <property type="match status" value="1"/>
</dbReference>
<evidence type="ECO:0000259" key="7">
    <source>
        <dbReference type="PROSITE" id="PS50850"/>
    </source>
</evidence>
<proteinExistence type="predicted"/>
<accession>A0A1W0ABA7</accession>
<gene>
    <name evidence="8" type="ORF">THRCLA_00501</name>
</gene>
<dbReference type="InterPro" id="IPR005828">
    <property type="entry name" value="MFS_sugar_transport-like"/>
</dbReference>
<feature type="transmembrane region" description="Helical" evidence="6">
    <location>
        <begin position="283"/>
        <end position="303"/>
    </location>
</feature>
<dbReference type="Gene3D" id="1.20.1250.20">
    <property type="entry name" value="MFS general substrate transporter like domains"/>
    <property type="match status" value="1"/>
</dbReference>
<dbReference type="InterPro" id="IPR005829">
    <property type="entry name" value="Sugar_transporter_CS"/>
</dbReference>
<sequence length="496" mass="54279">MSYVQGISKRLDGLPLGGCLGVSGYYWGLLFKTGIGWAMDAMDTFLFTYLATDGWKLDIKNPDGTLLNGQQTGLLGSAAFAGSLVGALVFGPMADIYGRKPMFMVTLAIFMLCTLACGLAKSYEALLAFRFIGGIGLGGELPVASTLLQELVPTAIRGRMIVLLESFWSLGAMLAVLMAFQLTRIVSWRVVFYISAISMLYAAAIRFIVPESPKWLASVGRICEAKDVVFQIEKAHHIVPAKVSDSEAEYPVEEGMVSYDCSQLTTMERISLLFRGELLGRTIVLWTVWTCLSFTYYAIYIWLPDLRSKEPNGYNLNGSTGTMFFIIFWQFPGYLSAAYAVEVFGRKSTLAIYLICAGISAVAFGRVPNTQTNLMVSGACMSWFMLGSWGSLYAYTPENYPTPIRAMGASYPSAFSRIGAIAGPYVIPIMMDANYSTDTIMLMCAVVLVVAAIVLVGFGFEPRGQDVDHAPAIEFYLSARLKGRLVIVLSPNEEVH</sequence>
<protein>
    <submittedName>
        <fullName evidence="8">Major facilitator transporter</fullName>
    </submittedName>
</protein>
<dbReference type="InterPro" id="IPR020846">
    <property type="entry name" value="MFS_dom"/>
</dbReference>
<dbReference type="InterPro" id="IPR036259">
    <property type="entry name" value="MFS_trans_sf"/>
</dbReference>
<feature type="transmembrane region" description="Helical" evidence="6">
    <location>
        <begin position="186"/>
        <end position="209"/>
    </location>
</feature>
<feature type="transmembrane region" description="Helical" evidence="6">
    <location>
        <begin position="374"/>
        <end position="396"/>
    </location>
</feature>